<name>A0AAD7AW99_9AGAR</name>
<protein>
    <submittedName>
        <fullName evidence="2">Uncharacterized protein</fullName>
    </submittedName>
</protein>
<reference evidence="2" key="1">
    <citation type="submission" date="2023-03" db="EMBL/GenBank/DDBJ databases">
        <title>Massive genome expansion in bonnet fungi (Mycena s.s.) driven by repeated elements and novel gene families across ecological guilds.</title>
        <authorList>
            <consortium name="Lawrence Berkeley National Laboratory"/>
            <person name="Harder C.B."/>
            <person name="Miyauchi S."/>
            <person name="Viragh M."/>
            <person name="Kuo A."/>
            <person name="Thoen E."/>
            <person name="Andreopoulos B."/>
            <person name="Lu D."/>
            <person name="Skrede I."/>
            <person name="Drula E."/>
            <person name="Henrissat B."/>
            <person name="Morin E."/>
            <person name="Kohler A."/>
            <person name="Barry K."/>
            <person name="LaButti K."/>
            <person name="Morin E."/>
            <person name="Salamov A."/>
            <person name="Lipzen A."/>
            <person name="Mereny Z."/>
            <person name="Hegedus B."/>
            <person name="Baldrian P."/>
            <person name="Stursova M."/>
            <person name="Weitz H."/>
            <person name="Taylor A."/>
            <person name="Grigoriev I.V."/>
            <person name="Nagy L.G."/>
            <person name="Martin F."/>
            <person name="Kauserud H."/>
        </authorList>
    </citation>
    <scope>NUCLEOTIDE SEQUENCE</scope>
    <source>
        <strain evidence="2">CBHHK002</strain>
    </source>
</reference>
<gene>
    <name evidence="2" type="ORF">DFH08DRAFT_796982</name>
</gene>
<accession>A0AAD7AW99</accession>
<feature type="region of interest" description="Disordered" evidence="1">
    <location>
        <begin position="94"/>
        <end position="115"/>
    </location>
</feature>
<evidence type="ECO:0000256" key="1">
    <source>
        <dbReference type="SAM" id="MobiDB-lite"/>
    </source>
</evidence>
<evidence type="ECO:0000313" key="2">
    <source>
        <dbReference type="EMBL" id="KAJ7369196.1"/>
    </source>
</evidence>
<sequence length="282" mass="31618">MLFYSADDRKEIGRKSKVEEKLRKKGKQKKTQENERKQESKRGQESTREQGGREDRRGDSARKGRPNTKRDQDGWPLAYHPASAQLGYAGDVMQDLDGRKNTDPQKPNQDEMDTPRMYKAFLKVADRQTGAGQDEEGLRPDAESPDFPSNGLQLDPARPGSSWMSPQEHSRVFCWFVDIHRAEAHQFLRLDPVPTAICAMALLAGESRVGTQMRSSRPQELLRMRPTGSAVPRDVLWIGGVTTGFGSDVSQVVVNKDPVVEVSIHRAVNNPNMPLALKNISN</sequence>
<comment type="caution">
    <text evidence="2">The sequence shown here is derived from an EMBL/GenBank/DDBJ whole genome shotgun (WGS) entry which is preliminary data.</text>
</comment>
<dbReference type="AlphaFoldDB" id="A0AAD7AW99"/>
<proteinExistence type="predicted"/>
<feature type="compositionally biased region" description="Basic and acidic residues" evidence="1">
    <location>
        <begin position="30"/>
        <end position="73"/>
    </location>
</feature>
<organism evidence="2 3">
    <name type="scientific">Mycena albidolilacea</name>
    <dbReference type="NCBI Taxonomy" id="1033008"/>
    <lineage>
        <taxon>Eukaryota</taxon>
        <taxon>Fungi</taxon>
        <taxon>Dikarya</taxon>
        <taxon>Basidiomycota</taxon>
        <taxon>Agaricomycotina</taxon>
        <taxon>Agaricomycetes</taxon>
        <taxon>Agaricomycetidae</taxon>
        <taxon>Agaricales</taxon>
        <taxon>Marasmiineae</taxon>
        <taxon>Mycenaceae</taxon>
        <taxon>Mycena</taxon>
    </lineage>
</organism>
<feature type="compositionally biased region" description="Basic and acidic residues" evidence="1">
    <location>
        <begin position="1"/>
        <end position="22"/>
    </location>
</feature>
<keyword evidence="3" id="KW-1185">Reference proteome</keyword>
<feature type="region of interest" description="Disordered" evidence="1">
    <location>
        <begin position="128"/>
        <end position="164"/>
    </location>
</feature>
<dbReference type="EMBL" id="JARIHO010000001">
    <property type="protein sequence ID" value="KAJ7369196.1"/>
    <property type="molecule type" value="Genomic_DNA"/>
</dbReference>
<feature type="region of interest" description="Disordered" evidence="1">
    <location>
        <begin position="1"/>
        <end position="82"/>
    </location>
</feature>
<dbReference type="Proteomes" id="UP001218218">
    <property type="component" value="Unassembled WGS sequence"/>
</dbReference>
<evidence type="ECO:0000313" key="3">
    <source>
        <dbReference type="Proteomes" id="UP001218218"/>
    </source>
</evidence>